<dbReference type="HOGENOM" id="CLU_470979_0_0_1"/>
<dbReference type="OrthoDB" id="5345625at2759"/>
<feature type="region of interest" description="Disordered" evidence="9">
    <location>
        <begin position="510"/>
        <end position="602"/>
    </location>
</feature>
<dbReference type="KEGG" id="smp:10804637"/>
<keyword evidence="5" id="KW-0678">Repressor</keyword>
<dbReference type="GeneID" id="10804637"/>
<evidence type="ECO:0000256" key="8">
    <source>
        <dbReference type="ARBA" id="ARBA00023242"/>
    </source>
</evidence>
<dbReference type="GO" id="GO:0005737">
    <property type="term" value="C:cytoplasm"/>
    <property type="evidence" value="ECO:0007669"/>
    <property type="project" value="UniProtKB-SubCell"/>
</dbReference>
<accession>F7W9G4</accession>
<organism evidence="10 11">
    <name type="scientific">Sordaria macrospora (strain ATCC MYA-333 / DSM 997 / K(L3346) / K-hell)</name>
    <dbReference type="NCBI Taxonomy" id="771870"/>
    <lineage>
        <taxon>Eukaryota</taxon>
        <taxon>Fungi</taxon>
        <taxon>Dikarya</taxon>
        <taxon>Ascomycota</taxon>
        <taxon>Pezizomycotina</taxon>
        <taxon>Sordariomycetes</taxon>
        <taxon>Sordariomycetidae</taxon>
        <taxon>Sordariales</taxon>
        <taxon>Sordariaceae</taxon>
        <taxon>Sordaria</taxon>
    </lineage>
</organism>
<feature type="compositionally biased region" description="Low complexity" evidence="9">
    <location>
        <begin position="35"/>
        <end position="53"/>
    </location>
</feature>
<keyword evidence="11" id="KW-1185">Reference proteome</keyword>
<feature type="compositionally biased region" description="Basic and acidic residues" evidence="9">
    <location>
        <begin position="381"/>
        <end position="399"/>
    </location>
</feature>
<evidence type="ECO:0000256" key="3">
    <source>
        <dbReference type="ARBA" id="ARBA00006922"/>
    </source>
</evidence>
<comment type="subcellular location">
    <subcellularLocation>
        <location evidence="2">Cytoplasm</location>
    </subcellularLocation>
    <subcellularLocation>
        <location evidence="1">Nucleus</location>
    </subcellularLocation>
</comment>
<comment type="similarity">
    <text evidence="3">Belongs to the WHI5/NRM1 family.</text>
</comment>
<keyword evidence="4" id="KW-0963">Cytoplasm</keyword>
<evidence type="ECO:0000256" key="1">
    <source>
        <dbReference type="ARBA" id="ARBA00004123"/>
    </source>
</evidence>
<evidence type="ECO:0000256" key="9">
    <source>
        <dbReference type="SAM" id="MobiDB-lite"/>
    </source>
</evidence>
<gene>
    <name evidence="10" type="ORF">SMAC_08076</name>
</gene>
<dbReference type="AlphaFoldDB" id="F7W9G4"/>
<reference evidence="10 11" key="1">
    <citation type="journal article" date="2010" name="PLoS Genet.">
        <title>De novo assembly of a 40 Mb eukaryotic genome from short sequence reads: Sordaria macrospora, a model organism for fungal morphogenesis.</title>
        <authorList>
            <person name="Nowrousian M."/>
            <person name="Stajich J."/>
            <person name="Chu M."/>
            <person name="Engh I."/>
            <person name="Espagne E."/>
            <person name="Halliday K."/>
            <person name="Kamerewerd J."/>
            <person name="Kempken F."/>
            <person name="Knab B."/>
            <person name="Kuo H.C."/>
            <person name="Osiewacz H.D."/>
            <person name="Poeggeler S."/>
            <person name="Read N."/>
            <person name="Seiler S."/>
            <person name="Smith K."/>
            <person name="Zickler D."/>
            <person name="Kueck U."/>
            <person name="Freitag M."/>
        </authorList>
    </citation>
    <scope>NUCLEOTIDE SEQUENCE [LARGE SCALE GENOMIC DNA]</scope>
    <source>
        <strain evidence="11">ATCC MYA-333 / DSM 997 / K(L3346) / K-hell</strain>
        <tissue evidence="10">Mycelium</tissue>
    </source>
</reference>
<feature type="compositionally biased region" description="Low complexity" evidence="9">
    <location>
        <begin position="474"/>
        <end position="483"/>
    </location>
</feature>
<evidence type="ECO:0000256" key="5">
    <source>
        <dbReference type="ARBA" id="ARBA00022491"/>
    </source>
</evidence>
<keyword evidence="6" id="KW-0805">Transcription regulation</keyword>
<keyword evidence="8" id="KW-0539">Nucleus</keyword>
<sequence length="602" mass="67479">MITISPNKRRILGSLNPNLNASAPCPEPGSKSEFEGGQLEQELELQVNESSLLPSAGSCEKDRGEQNQEPARKRVCLERDHRGPQHQHQHQQHQQIEAGYIGHRNSRNQSSSASPTEREFTVLFNSKSTTNNCYQPFIQPAWQSKEHKEQQPFPPAPMATNQIAYPAGLVGGGGVGGTFNSNHNHKQQPKRTKANQNPRLRLPNQAARQKAEILRLRLSLAAYKIQTGQTDVPLEQLEVVRSSLPWFQSQRPAGGGGGSDGTMNHLNGYHDFTDYSASWSFISNSSTNSNNSSQGQGQGYVQRVNHLRHAAGAAIEAVQAKQERRTAWGREREREQYREWYEQFRHHHHHHQTSAWEDVAAEQGHEEFSKDQRRRRQHRTVRSESGRKPLPDPGTRDSWDGSASTGTAAAVTTGAMTTTAAATTSPHFSRVDLAERALQAHQRLHSRAVTEEVLMEHEHEHDEIDEEDSLQVAHQQQQHQQQRHQQYLTTNHAHNGWVVVPPTTENIQEVPDDIGEAEGRRELDLDDNDEEEELISHRVVGSGSGYSTEPEPQPELPSLPSYEVDVGLQDQAGSGGEEEEEGGRRGRGRKNMEMETRQLVGC</sequence>
<proteinExistence type="inferred from homology"/>
<dbReference type="Pfam" id="PF08528">
    <property type="entry name" value="Whi5"/>
    <property type="match status" value="1"/>
</dbReference>
<feature type="compositionally biased region" description="Basic and acidic residues" evidence="9">
    <location>
        <begin position="59"/>
        <end position="71"/>
    </location>
</feature>
<evidence type="ECO:0000256" key="7">
    <source>
        <dbReference type="ARBA" id="ARBA00023163"/>
    </source>
</evidence>
<dbReference type="VEuPathDB" id="FungiDB:SMAC_08076"/>
<keyword evidence="7" id="KW-0804">Transcription</keyword>
<evidence type="ECO:0000256" key="6">
    <source>
        <dbReference type="ARBA" id="ARBA00023015"/>
    </source>
</evidence>
<dbReference type="GO" id="GO:0005634">
    <property type="term" value="C:nucleus"/>
    <property type="evidence" value="ECO:0007669"/>
    <property type="project" value="UniProtKB-SubCell"/>
</dbReference>
<feature type="compositionally biased region" description="Basic residues" evidence="9">
    <location>
        <begin position="183"/>
        <end position="193"/>
    </location>
</feature>
<feature type="region of interest" description="Disordered" evidence="9">
    <location>
        <begin position="456"/>
        <end position="483"/>
    </location>
</feature>
<dbReference type="Proteomes" id="UP000001881">
    <property type="component" value="Unassembled WGS sequence"/>
</dbReference>
<dbReference type="eggNOG" id="ENOG502T64N">
    <property type="taxonomic scope" value="Eukaryota"/>
</dbReference>
<evidence type="ECO:0000313" key="11">
    <source>
        <dbReference type="Proteomes" id="UP000001881"/>
    </source>
</evidence>
<feature type="region of interest" description="Disordered" evidence="9">
    <location>
        <begin position="1"/>
        <end position="71"/>
    </location>
</feature>
<dbReference type="OMA" id="REQYREW"/>
<dbReference type="InterPro" id="IPR013734">
    <property type="entry name" value="TF_Nrm1/Whi5"/>
</dbReference>
<comment type="caution">
    <text evidence="10">The sequence shown here is derived from an EMBL/GenBank/DDBJ whole genome shotgun (WGS) entry which is preliminary data.</text>
</comment>
<protein>
    <submittedName>
        <fullName evidence="10">WGS project CABT00000000 data, contig 2.52</fullName>
    </submittedName>
</protein>
<evidence type="ECO:0000256" key="2">
    <source>
        <dbReference type="ARBA" id="ARBA00004496"/>
    </source>
</evidence>
<feature type="region of interest" description="Disordered" evidence="9">
    <location>
        <begin position="176"/>
        <end position="198"/>
    </location>
</feature>
<evidence type="ECO:0000256" key="4">
    <source>
        <dbReference type="ARBA" id="ARBA00022490"/>
    </source>
</evidence>
<name>F7W9G4_SORMK</name>
<feature type="compositionally biased region" description="Acidic residues" evidence="9">
    <location>
        <begin position="524"/>
        <end position="533"/>
    </location>
</feature>
<dbReference type="InParanoid" id="F7W9G4"/>
<feature type="region of interest" description="Disordered" evidence="9">
    <location>
        <begin position="352"/>
        <end position="407"/>
    </location>
</feature>
<evidence type="ECO:0000313" key="10">
    <source>
        <dbReference type="EMBL" id="CCC13955.1"/>
    </source>
</evidence>
<dbReference type="EMBL" id="CABT02000052">
    <property type="protein sequence ID" value="CCC13955.1"/>
    <property type="molecule type" value="Genomic_DNA"/>
</dbReference>